<keyword evidence="1" id="KW-0472">Membrane</keyword>
<sequence length="110" mass="12203">MSNNGRCRGQLVLTAYVKKGFGGAMVFPFKCCGCWTVEIDYKSSYLTQESRRQLVSLAISLAFLLVGMVMLEKPLLEVCSFVMRNSGRGQPSQLRGISVECYGPKPKKRG</sequence>
<feature type="transmembrane region" description="Helical" evidence="1">
    <location>
        <begin position="54"/>
        <end position="71"/>
    </location>
</feature>
<dbReference type="EMBL" id="CALNXI010000405">
    <property type="protein sequence ID" value="CAH3026461.1"/>
    <property type="molecule type" value="Genomic_DNA"/>
</dbReference>
<name>A0ABN8MD07_9CNID</name>
<evidence type="ECO:0000313" key="2">
    <source>
        <dbReference type="EMBL" id="CAH3026461.1"/>
    </source>
</evidence>
<comment type="caution">
    <text evidence="2">The sequence shown here is derived from an EMBL/GenBank/DDBJ whole genome shotgun (WGS) entry which is preliminary data.</text>
</comment>
<reference evidence="2 3" key="1">
    <citation type="submission" date="2022-05" db="EMBL/GenBank/DDBJ databases">
        <authorList>
            <consortium name="Genoscope - CEA"/>
            <person name="William W."/>
        </authorList>
    </citation>
    <scope>NUCLEOTIDE SEQUENCE [LARGE SCALE GENOMIC DNA]</scope>
</reference>
<keyword evidence="3" id="KW-1185">Reference proteome</keyword>
<keyword evidence="1" id="KW-1133">Transmembrane helix</keyword>
<accession>A0ABN8MD07</accession>
<evidence type="ECO:0008006" key="4">
    <source>
        <dbReference type="Google" id="ProtNLM"/>
    </source>
</evidence>
<keyword evidence="1" id="KW-0812">Transmembrane</keyword>
<evidence type="ECO:0000313" key="3">
    <source>
        <dbReference type="Proteomes" id="UP001159427"/>
    </source>
</evidence>
<proteinExistence type="predicted"/>
<dbReference type="Proteomes" id="UP001159427">
    <property type="component" value="Unassembled WGS sequence"/>
</dbReference>
<organism evidence="2 3">
    <name type="scientific">Porites evermanni</name>
    <dbReference type="NCBI Taxonomy" id="104178"/>
    <lineage>
        <taxon>Eukaryota</taxon>
        <taxon>Metazoa</taxon>
        <taxon>Cnidaria</taxon>
        <taxon>Anthozoa</taxon>
        <taxon>Hexacorallia</taxon>
        <taxon>Scleractinia</taxon>
        <taxon>Fungiina</taxon>
        <taxon>Poritidae</taxon>
        <taxon>Porites</taxon>
    </lineage>
</organism>
<protein>
    <recommendedName>
        <fullName evidence="4">Transmembrane protein</fullName>
    </recommendedName>
</protein>
<gene>
    <name evidence="2" type="ORF">PEVE_00029121</name>
</gene>
<evidence type="ECO:0000256" key="1">
    <source>
        <dbReference type="SAM" id="Phobius"/>
    </source>
</evidence>